<accession>A0A9Q3BTU0</accession>
<proteinExistence type="predicted"/>
<dbReference type="CDD" id="cd01647">
    <property type="entry name" value="RT_LTR"/>
    <property type="match status" value="1"/>
</dbReference>
<gene>
    <name evidence="2" type="ORF">O181_012006</name>
</gene>
<organism evidence="2 3">
    <name type="scientific">Austropuccinia psidii MF-1</name>
    <dbReference type="NCBI Taxonomy" id="1389203"/>
    <lineage>
        <taxon>Eukaryota</taxon>
        <taxon>Fungi</taxon>
        <taxon>Dikarya</taxon>
        <taxon>Basidiomycota</taxon>
        <taxon>Pucciniomycotina</taxon>
        <taxon>Pucciniomycetes</taxon>
        <taxon>Pucciniales</taxon>
        <taxon>Sphaerophragmiaceae</taxon>
        <taxon>Austropuccinia</taxon>
    </lineage>
</organism>
<evidence type="ECO:0000313" key="2">
    <source>
        <dbReference type="EMBL" id="MBW0472291.1"/>
    </source>
</evidence>
<evidence type="ECO:0000259" key="1">
    <source>
        <dbReference type="Pfam" id="PF00078"/>
    </source>
</evidence>
<dbReference type="Gene3D" id="3.30.70.270">
    <property type="match status" value="2"/>
</dbReference>
<dbReference type="SUPFAM" id="SSF56672">
    <property type="entry name" value="DNA/RNA polymerases"/>
    <property type="match status" value="1"/>
</dbReference>
<protein>
    <recommendedName>
        <fullName evidence="1">Reverse transcriptase domain-containing protein</fullName>
    </recommendedName>
</protein>
<reference evidence="2" key="1">
    <citation type="submission" date="2021-03" db="EMBL/GenBank/DDBJ databases">
        <title>Draft genome sequence of rust myrtle Austropuccinia psidii MF-1, a brazilian biotype.</title>
        <authorList>
            <person name="Quecine M.C."/>
            <person name="Pachon D.M.R."/>
            <person name="Bonatelli M.L."/>
            <person name="Correr F.H."/>
            <person name="Franceschini L.M."/>
            <person name="Leite T.F."/>
            <person name="Margarido G.R.A."/>
            <person name="Almeida C.A."/>
            <person name="Ferrarezi J.A."/>
            <person name="Labate C.A."/>
        </authorList>
    </citation>
    <scope>NUCLEOTIDE SEQUENCE</scope>
    <source>
        <strain evidence="2">MF-1</strain>
    </source>
</reference>
<dbReference type="EMBL" id="AVOT02003038">
    <property type="protein sequence ID" value="MBW0472291.1"/>
    <property type="molecule type" value="Genomic_DNA"/>
</dbReference>
<dbReference type="InterPro" id="IPR043128">
    <property type="entry name" value="Rev_trsase/Diguanyl_cyclase"/>
</dbReference>
<dbReference type="PANTHER" id="PTHR24559:SF444">
    <property type="entry name" value="REVERSE TRANSCRIPTASE DOMAIN-CONTAINING PROTEIN"/>
    <property type="match status" value="1"/>
</dbReference>
<dbReference type="PANTHER" id="PTHR24559">
    <property type="entry name" value="TRANSPOSON TY3-I GAG-POL POLYPROTEIN"/>
    <property type="match status" value="1"/>
</dbReference>
<dbReference type="AlphaFoldDB" id="A0A9Q3BTU0"/>
<dbReference type="InterPro" id="IPR043502">
    <property type="entry name" value="DNA/RNA_pol_sf"/>
</dbReference>
<dbReference type="Pfam" id="PF00078">
    <property type="entry name" value="RVT_1"/>
    <property type="match status" value="1"/>
</dbReference>
<dbReference type="InterPro" id="IPR053134">
    <property type="entry name" value="RNA-dir_DNA_polymerase"/>
</dbReference>
<keyword evidence="3" id="KW-1185">Reference proteome</keyword>
<comment type="caution">
    <text evidence="2">The sequence shown here is derived from an EMBL/GenBank/DDBJ whole genome shotgun (WGS) entry which is preliminary data.</text>
</comment>
<dbReference type="OrthoDB" id="2446696at2759"/>
<dbReference type="InterPro" id="IPR000477">
    <property type="entry name" value="RT_dom"/>
</dbReference>
<sequence>MDLPPLSFLESLDEKWDYEEEPEEIETVLKVFCPDYKPYLDVFSKVKSEQLPPQCACDHHIGLEGLLPPKKDGGLCLCVAYCRLNAVTRNNRYPVTPMNHLLTIFNVSTIFFKVDLHSSFNLLRIKDWDQHLASFRTKYGSYEYLVMLFGLPNSPSSFHNLVNDIFSDLLDIFVVVYLDYIMVFSSTEEEHVKQVSAFLQRLRENNMFSKASKCVLHSSSGEYLVFFVSTDGLKMYSSNVQQVLNLPQPKNIKALQSFLVFSNFYHCFINNYSKNITYLTSLLKKHSPFIFNEGALSQFQSIKDAFTTASILSHSNPSL</sequence>
<evidence type="ECO:0000313" key="3">
    <source>
        <dbReference type="Proteomes" id="UP000765509"/>
    </source>
</evidence>
<feature type="domain" description="Reverse transcriptase" evidence="1">
    <location>
        <begin position="83"/>
        <end position="224"/>
    </location>
</feature>
<name>A0A9Q3BTU0_9BASI</name>
<dbReference type="Proteomes" id="UP000765509">
    <property type="component" value="Unassembled WGS sequence"/>
</dbReference>